<proteinExistence type="predicted"/>
<organism evidence="1 2">
    <name type="scientific">Kickxella alabastrina</name>
    <dbReference type="NCBI Taxonomy" id="61397"/>
    <lineage>
        <taxon>Eukaryota</taxon>
        <taxon>Fungi</taxon>
        <taxon>Fungi incertae sedis</taxon>
        <taxon>Zoopagomycota</taxon>
        <taxon>Kickxellomycotina</taxon>
        <taxon>Kickxellomycetes</taxon>
        <taxon>Kickxellales</taxon>
        <taxon>Kickxellaceae</taxon>
        <taxon>Kickxella</taxon>
    </lineage>
</organism>
<comment type="caution">
    <text evidence="1">The sequence shown here is derived from an EMBL/GenBank/DDBJ whole genome shotgun (WGS) entry which is preliminary data.</text>
</comment>
<keyword evidence="2" id="KW-1185">Reference proteome</keyword>
<accession>A0ACC1I350</accession>
<reference evidence="1" key="1">
    <citation type="submission" date="2022-07" db="EMBL/GenBank/DDBJ databases">
        <title>Phylogenomic reconstructions and comparative analyses of Kickxellomycotina fungi.</title>
        <authorList>
            <person name="Reynolds N.K."/>
            <person name="Stajich J.E."/>
            <person name="Barry K."/>
            <person name="Grigoriev I.V."/>
            <person name="Crous P."/>
            <person name="Smith M.E."/>
        </authorList>
    </citation>
    <scope>NUCLEOTIDE SEQUENCE</scope>
    <source>
        <strain evidence="1">Benny 63K</strain>
    </source>
</reference>
<name>A0ACC1I350_9FUNG</name>
<dbReference type="Proteomes" id="UP001150581">
    <property type="component" value="Unassembled WGS sequence"/>
</dbReference>
<feature type="non-terminal residue" evidence="1">
    <location>
        <position position="739"/>
    </location>
</feature>
<dbReference type="EMBL" id="JANBPG010002707">
    <property type="protein sequence ID" value="KAJ1884883.1"/>
    <property type="molecule type" value="Genomic_DNA"/>
</dbReference>
<evidence type="ECO:0000313" key="1">
    <source>
        <dbReference type="EMBL" id="KAJ1884883.1"/>
    </source>
</evidence>
<evidence type="ECO:0000313" key="2">
    <source>
        <dbReference type="Proteomes" id="UP001150581"/>
    </source>
</evidence>
<protein>
    <submittedName>
        <fullName evidence="1">Uncharacterized protein</fullName>
    </submittedName>
</protein>
<gene>
    <name evidence="1" type="ORF">LPJ66_010393</name>
</gene>
<sequence length="739" mass="78708">MRHSHDAQGSSSSSGGGGVINGLLNLSDSISDSPQFRTTLRSFEDYSSTLESHIQGLSKACKALQQVSQDYSSKWTEVLARINGIAQLSPTGSAPQKSSQSLQTLNEVLAEIERGRAMHVEQLHAAAVRPLEEELSDSSGGLGRVRQGRKRVDVLQAEYESQLGRLMARKPNDPQPQIDAAEAAVESAKGAYIAQVQTLAMDLSRLASVARIDLVEGFLSTVYAQYAGHHQAFAALRGAEPTMQALGTALARERKAAAAEMKEAQAVAAATQQMYASSCSSSTGRGSGSGSGYVRVGQNEEEEGEGQGEGEGEGEGQGQGYSKGQGQGQGDTGGGRPAVVAPRRPLVPSLALAPNEQMAGYLFLRSQYSLLSSWQRRWFSISNGQLTHFQRDTPRDRESIPLHLCLARAGSGAAAALDRRHVFELVAPNRTYILQAESAHDLLAWHSCLRQTIEASLYAHAPAHLAVTRTASQPIGSGGGGGSGSPPIPRGSLPPASEGAPGAAADSRDAQQRRRMAELASVDGNGQCVDCGGPNPEWAATTVGALLCIECSGIHRSLGVHVSKVRSVKLDNWEPELLHIMRRLGNRRVNLIYEARRPSVDDPRRPRAASARGDRQPFIMQKYANRLFVGSALQAGAEPELLEAARSGDLPRALRALAQGASANAFDSATGATPLVEAVGAGDFGMLELLLLWGADPNQRARMTATSYDDSPGRSMGGTPLHWAARLGNVRVVWYLVRR</sequence>